<proteinExistence type="predicted"/>
<feature type="domain" description="NAD-dependent epimerase/dehydratase" evidence="2">
    <location>
        <begin position="17"/>
        <end position="255"/>
    </location>
</feature>
<dbReference type="PANTHER" id="PTHR43245:SF13">
    <property type="entry name" value="UDP-D-APIOSE_UDP-D-XYLOSE SYNTHASE 2"/>
    <property type="match status" value="1"/>
</dbReference>
<dbReference type="InterPro" id="IPR050177">
    <property type="entry name" value="Lipid_A_modif_metabolic_enz"/>
</dbReference>
<feature type="region of interest" description="Disordered" evidence="1">
    <location>
        <begin position="139"/>
        <end position="159"/>
    </location>
</feature>
<dbReference type="Proteomes" id="UP001153328">
    <property type="component" value="Unassembled WGS sequence"/>
</dbReference>
<organism evidence="3 4">
    <name type="scientific">Actinacidiphila bryophytorum</name>
    <dbReference type="NCBI Taxonomy" id="1436133"/>
    <lineage>
        <taxon>Bacteria</taxon>
        <taxon>Bacillati</taxon>
        <taxon>Actinomycetota</taxon>
        <taxon>Actinomycetes</taxon>
        <taxon>Kitasatosporales</taxon>
        <taxon>Streptomycetaceae</taxon>
        <taxon>Actinacidiphila</taxon>
    </lineage>
</organism>
<sequence length="331" mass="35018">MSTSALPPSRPHIRRAVITGSAGFIGSHLAQALLQDGTTVIGLDRRDAATDRSAAANLAPLIGQPGYVPVTADLLTCAVEPVLLDAEVVFHLAGVPGVRPSWGPRFSSYVQCNILATQRVMDAAARLGVPRVVVASSSSVYGPTDGRPSRETDHPHPASPYAVTKLAEEQLCLAHAARSDCRTSVVALRYFTVYGPRQRADMFTHRALLAAIAGTSLRIYGDGHQRRDFTYIDDTVTATLAAASAPEDTGVVNVGGGGSASLAEVMQLVEQLTGRQLAVEYLTSRSGDVPVTKADCSRARTHLGWEPTVDLAAGIRAQLRHLTDHAARQAA</sequence>
<comment type="caution">
    <text evidence="3">The sequence shown here is derived from an EMBL/GenBank/DDBJ whole genome shotgun (WGS) entry which is preliminary data.</text>
</comment>
<dbReference type="Gene3D" id="3.40.50.720">
    <property type="entry name" value="NAD(P)-binding Rossmann-like Domain"/>
    <property type="match status" value="1"/>
</dbReference>
<name>A0A9W4H542_9ACTN</name>
<gene>
    <name evidence="3" type="ORF">SBRY_50574</name>
</gene>
<evidence type="ECO:0000256" key="1">
    <source>
        <dbReference type="SAM" id="MobiDB-lite"/>
    </source>
</evidence>
<protein>
    <submittedName>
        <fullName evidence="3">NAD-dependent epimerase/dehydratase</fullName>
    </submittedName>
</protein>
<dbReference type="PRINTS" id="PR01713">
    <property type="entry name" value="NUCEPIMERASE"/>
</dbReference>
<dbReference type="AlphaFoldDB" id="A0A9W4H542"/>
<accession>A0A9W4H542</accession>
<dbReference type="EMBL" id="CAJVAX010000019">
    <property type="protein sequence ID" value="CAG7651278.1"/>
    <property type="molecule type" value="Genomic_DNA"/>
</dbReference>
<dbReference type="SUPFAM" id="SSF51735">
    <property type="entry name" value="NAD(P)-binding Rossmann-fold domains"/>
    <property type="match status" value="1"/>
</dbReference>
<evidence type="ECO:0000313" key="3">
    <source>
        <dbReference type="EMBL" id="CAG7651278.1"/>
    </source>
</evidence>
<dbReference type="InterPro" id="IPR036291">
    <property type="entry name" value="NAD(P)-bd_dom_sf"/>
</dbReference>
<dbReference type="PANTHER" id="PTHR43245">
    <property type="entry name" value="BIFUNCTIONAL POLYMYXIN RESISTANCE PROTEIN ARNA"/>
    <property type="match status" value="1"/>
</dbReference>
<keyword evidence="4" id="KW-1185">Reference proteome</keyword>
<reference evidence="3" key="1">
    <citation type="submission" date="2021-06" db="EMBL/GenBank/DDBJ databases">
        <authorList>
            <person name="Arsene-Ploetze F."/>
        </authorList>
    </citation>
    <scope>NUCLEOTIDE SEQUENCE</scope>
    <source>
        <strain evidence="3">SBRY1</strain>
    </source>
</reference>
<dbReference type="Pfam" id="PF01370">
    <property type="entry name" value="Epimerase"/>
    <property type="match status" value="1"/>
</dbReference>
<feature type="compositionally biased region" description="Basic and acidic residues" evidence="1">
    <location>
        <begin position="147"/>
        <end position="156"/>
    </location>
</feature>
<dbReference type="InterPro" id="IPR001509">
    <property type="entry name" value="Epimerase_deHydtase"/>
</dbReference>
<evidence type="ECO:0000313" key="4">
    <source>
        <dbReference type="Proteomes" id="UP001153328"/>
    </source>
</evidence>
<evidence type="ECO:0000259" key="2">
    <source>
        <dbReference type="Pfam" id="PF01370"/>
    </source>
</evidence>